<reference evidence="2 3" key="1">
    <citation type="journal article" date="2016" name="Genome Announc.">
        <title>Draft Genome Sequence of Paenibacillus amylolyticus Heshi-A3, Isolated from Fermented Rice Bran in a Japanese Fermented Seafood Dish.</title>
        <authorList>
            <person name="Akuzawa S."/>
            <person name="Nagaoka J."/>
            <person name="Kanekatsu M."/>
            <person name="Kubota E."/>
            <person name="Ohtake R."/>
            <person name="Suzuki T."/>
            <person name="Kanesaki Y."/>
        </authorList>
    </citation>
    <scope>NUCLEOTIDE SEQUENCE [LARGE SCALE GENOMIC DNA]</scope>
    <source>
        <strain evidence="2 3">Heshi-A3</strain>
    </source>
</reference>
<feature type="domain" description="Glycosyl transferase family 28 C-terminal" evidence="1">
    <location>
        <begin position="227"/>
        <end position="307"/>
    </location>
</feature>
<proteinExistence type="predicted"/>
<gene>
    <name evidence="2" type="ORF">PAHA3_3855</name>
</gene>
<organism evidence="2 3">
    <name type="scientific">Paenibacillus amylolyticus</name>
    <dbReference type="NCBI Taxonomy" id="1451"/>
    <lineage>
        <taxon>Bacteria</taxon>
        <taxon>Bacillati</taxon>
        <taxon>Bacillota</taxon>
        <taxon>Bacilli</taxon>
        <taxon>Bacillales</taxon>
        <taxon>Paenibacillaceae</taxon>
        <taxon>Paenibacillus</taxon>
    </lineage>
</organism>
<dbReference type="Pfam" id="PF04101">
    <property type="entry name" value="Glyco_tran_28_C"/>
    <property type="match status" value="1"/>
</dbReference>
<dbReference type="SUPFAM" id="SSF53756">
    <property type="entry name" value="UDP-Glycosyltransferase/glycogen phosphorylase"/>
    <property type="match status" value="1"/>
</dbReference>
<evidence type="ECO:0000313" key="2">
    <source>
        <dbReference type="EMBL" id="GAS83765.1"/>
    </source>
</evidence>
<dbReference type="Proteomes" id="UP000069697">
    <property type="component" value="Unassembled WGS sequence"/>
</dbReference>
<name>A0A117I2G9_PAEAM</name>
<comment type="caution">
    <text evidence="2">The sequence shown here is derived from an EMBL/GenBank/DDBJ whole genome shotgun (WGS) entry which is preliminary data.</text>
</comment>
<dbReference type="EMBL" id="BCNV01000003">
    <property type="protein sequence ID" value="GAS83765.1"/>
    <property type="molecule type" value="Genomic_DNA"/>
</dbReference>
<evidence type="ECO:0000259" key="1">
    <source>
        <dbReference type="Pfam" id="PF04101"/>
    </source>
</evidence>
<dbReference type="Gene3D" id="3.40.50.2000">
    <property type="entry name" value="Glycogen Phosphorylase B"/>
    <property type="match status" value="1"/>
</dbReference>
<dbReference type="AlphaFoldDB" id="A0A117I2G9"/>
<dbReference type="GO" id="GO:0016758">
    <property type="term" value="F:hexosyltransferase activity"/>
    <property type="evidence" value="ECO:0007669"/>
    <property type="project" value="InterPro"/>
</dbReference>
<evidence type="ECO:0000313" key="3">
    <source>
        <dbReference type="Proteomes" id="UP000069697"/>
    </source>
</evidence>
<dbReference type="RefSeq" id="WP_062836281.1">
    <property type="nucleotide sequence ID" value="NZ_BCNV01000003.1"/>
</dbReference>
<keyword evidence="2" id="KW-0808">Transferase</keyword>
<accession>A0A117I2G9</accession>
<protein>
    <submittedName>
        <fullName evidence="2">Glycosyl transferase</fullName>
    </submittedName>
</protein>
<reference evidence="3" key="2">
    <citation type="submission" date="2016-01" db="EMBL/GenBank/DDBJ databases">
        <title>Draft Genome Sequence of Paenibacillus amylolyticus Heshi-A3 that Was Isolated from Fermented Rice Bran with Aging Salted Mackerel, Which Was Named Heshiko as Traditional Fermented Seafood in Japan.</title>
        <authorList>
            <person name="Akuzawa S."/>
            <person name="Nakagawa J."/>
            <person name="Kanekatsu T."/>
            <person name="Kubota E."/>
            <person name="Ohtake R."/>
            <person name="Suzuki T."/>
            <person name="Kanesaki Y."/>
        </authorList>
    </citation>
    <scope>NUCLEOTIDE SEQUENCE [LARGE SCALE GENOMIC DNA]</scope>
    <source>
        <strain evidence="3">Heshi-A3</strain>
    </source>
</reference>
<sequence length="342" mass="38503">MKILIISRGNGFGHAKRDLLVAKQLMKFNHEVIIASYSSGFQYLRMVYPGDLIDLELPSAGSSALRIGKLLDLIRRTQPDGMVVDEELIVLPIGQSLGIPTCFITNWLEDEPETLGFLQMANQIAIVDVRENWMFPVHDSLQEKLRFVGPVIDVPEPARTKEKKIIVTSGSPTIVDVPFFTKTIAALKGNPDYVKLVYSGTLTKSLQRLGDESTHFITDPGSFIDEVRNSSLVVCRGGHTTLWELATLGIPAIAIPRREEVNPSNIVYAKQMGERGYIRWLQETDLDSDLLASYSNQILSGQEQLETYDYDGTAVDQLVSSILDCFAHQYERRDVKWEWELR</sequence>
<dbReference type="InterPro" id="IPR007235">
    <property type="entry name" value="Glyco_trans_28_C"/>
</dbReference>